<name>A0ABR7UWS1_9FLAO</name>
<accession>A0ABR7UWS1</accession>
<dbReference type="InterPro" id="IPR019563">
    <property type="entry name" value="GH97_catalytic"/>
</dbReference>
<dbReference type="GO" id="GO:0016787">
    <property type="term" value="F:hydrolase activity"/>
    <property type="evidence" value="ECO:0007669"/>
    <property type="project" value="UniProtKB-KW"/>
</dbReference>
<protein>
    <submittedName>
        <fullName evidence="2">Glycoside hydrolase family 97 catalytic domain-containing protein</fullName>
    </submittedName>
</protein>
<organism evidence="2 3">
    <name type="scientific">Maribacter aquimaris</name>
    <dbReference type="NCBI Taxonomy" id="2737171"/>
    <lineage>
        <taxon>Bacteria</taxon>
        <taxon>Pseudomonadati</taxon>
        <taxon>Bacteroidota</taxon>
        <taxon>Flavobacteriia</taxon>
        <taxon>Flavobacteriales</taxon>
        <taxon>Flavobacteriaceae</taxon>
        <taxon>Maribacter</taxon>
    </lineage>
</organism>
<evidence type="ECO:0000313" key="3">
    <source>
        <dbReference type="Proteomes" id="UP001166021"/>
    </source>
</evidence>
<keyword evidence="3" id="KW-1185">Reference proteome</keyword>
<gene>
    <name evidence="2" type="ORF">HPE56_04035</name>
</gene>
<evidence type="ECO:0000313" key="2">
    <source>
        <dbReference type="EMBL" id="MBD0776955.1"/>
    </source>
</evidence>
<dbReference type="InterPro" id="IPR013785">
    <property type="entry name" value="Aldolase_TIM"/>
</dbReference>
<dbReference type="EMBL" id="JABTCF010000001">
    <property type="protein sequence ID" value="MBD0776955.1"/>
    <property type="molecule type" value="Genomic_DNA"/>
</dbReference>
<dbReference type="Gene3D" id="3.20.20.70">
    <property type="entry name" value="Aldolase class I"/>
    <property type="match status" value="1"/>
</dbReference>
<dbReference type="Proteomes" id="UP001166021">
    <property type="component" value="Unassembled WGS sequence"/>
</dbReference>
<dbReference type="Pfam" id="PF10566">
    <property type="entry name" value="Glyco_hydro_97"/>
    <property type="match status" value="1"/>
</dbReference>
<feature type="domain" description="Glycosyl-hydrolase 97 catalytic" evidence="1">
    <location>
        <begin position="1"/>
        <end position="62"/>
    </location>
</feature>
<sequence length="65" mass="7631">MDKVLPLFKEWGIAGIKFGFVRVGDQEATAWLHEAIKKGADYQIIVDVHDEYRPIWFSRTYPLTY</sequence>
<dbReference type="InterPro" id="IPR052720">
    <property type="entry name" value="Glycosyl_hydrolase_97"/>
</dbReference>
<dbReference type="PANTHER" id="PTHR35803:SF3">
    <property type="entry name" value="ALPHA-GLUCOSIDASE"/>
    <property type="match status" value="1"/>
</dbReference>
<dbReference type="PANTHER" id="PTHR35803">
    <property type="entry name" value="GLUCAN 1,4-ALPHA-GLUCOSIDASE SUSB-RELATED"/>
    <property type="match status" value="1"/>
</dbReference>
<proteinExistence type="predicted"/>
<comment type="caution">
    <text evidence="2">The sequence shown here is derived from an EMBL/GenBank/DDBJ whole genome shotgun (WGS) entry which is preliminary data.</text>
</comment>
<keyword evidence="2" id="KW-0378">Hydrolase</keyword>
<reference evidence="2" key="1">
    <citation type="submission" date="2020-05" db="EMBL/GenBank/DDBJ databases">
        <title>The draft genome sequence of Maribacter sp. ANRC-HE7.</title>
        <authorList>
            <person name="Mu L."/>
        </authorList>
    </citation>
    <scope>NUCLEOTIDE SEQUENCE</scope>
    <source>
        <strain evidence="2">ANRC-HE7</strain>
    </source>
</reference>
<evidence type="ECO:0000259" key="1">
    <source>
        <dbReference type="Pfam" id="PF10566"/>
    </source>
</evidence>